<evidence type="ECO:0000256" key="7">
    <source>
        <dbReference type="ARBA" id="ARBA00023004"/>
    </source>
</evidence>
<feature type="binding site" evidence="9">
    <location>
        <position position="99"/>
    </location>
    <ligand>
        <name>Fe(2+)</name>
        <dbReference type="ChEBI" id="CHEBI:29033"/>
    </ligand>
</feature>
<keyword evidence="3 9" id="KW-0028">Amino-acid biosynthesis</keyword>
<name>A0A927GV79_9GAMM</name>
<feature type="site" description="May play a role in transmitting local conformational changes" evidence="9">
    <location>
        <position position="102"/>
    </location>
</feature>
<gene>
    <name evidence="9" type="primary">mtnD</name>
    <name evidence="10" type="ORF">IB286_03750</name>
</gene>
<dbReference type="RefSeq" id="WP_190762537.1">
    <property type="nucleotide sequence ID" value="NZ_JACXLD010000001.1"/>
</dbReference>
<dbReference type="PANTHER" id="PTHR23418:SF0">
    <property type="entry name" value="ACIREDUCTONE DIOXYGENASE"/>
    <property type="match status" value="1"/>
</dbReference>
<evidence type="ECO:0000256" key="5">
    <source>
        <dbReference type="ARBA" id="ARBA00022964"/>
    </source>
</evidence>
<dbReference type="GO" id="GO:0010308">
    <property type="term" value="F:acireductone dioxygenase (Ni2+-requiring) activity"/>
    <property type="evidence" value="ECO:0007669"/>
    <property type="project" value="UniProtKB-UniRule"/>
</dbReference>
<dbReference type="SUPFAM" id="SSF51182">
    <property type="entry name" value="RmlC-like cupins"/>
    <property type="match status" value="1"/>
</dbReference>
<dbReference type="InterPro" id="IPR023956">
    <property type="entry name" value="ARD_bac"/>
</dbReference>
<dbReference type="HAMAP" id="MF_01682">
    <property type="entry name" value="Salvage_MtnD"/>
    <property type="match status" value="1"/>
</dbReference>
<dbReference type="EC" id="1.13.11.53" evidence="9"/>
<evidence type="ECO:0000313" key="10">
    <source>
        <dbReference type="EMBL" id="MBD2858110.1"/>
    </source>
</evidence>
<evidence type="ECO:0000313" key="11">
    <source>
        <dbReference type="Proteomes" id="UP000610558"/>
    </source>
</evidence>
<dbReference type="GO" id="GO:0019284">
    <property type="term" value="P:L-methionine salvage from S-adenosylmethionine"/>
    <property type="evidence" value="ECO:0007669"/>
    <property type="project" value="InterPro"/>
</dbReference>
<comment type="cofactor">
    <cofactor evidence="9">
        <name>Ni(2+)</name>
        <dbReference type="ChEBI" id="CHEBI:49786"/>
    </cofactor>
    <text evidence="9">Binds 1 nickel ion per monomer.</text>
</comment>
<feature type="binding site" evidence="9">
    <location>
        <position position="141"/>
    </location>
    <ligand>
        <name>Ni(2+)</name>
        <dbReference type="ChEBI" id="CHEBI:49786"/>
    </ligand>
</feature>
<evidence type="ECO:0000256" key="6">
    <source>
        <dbReference type="ARBA" id="ARBA00023002"/>
    </source>
</evidence>
<feature type="binding site" evidence="9">
    <location>
        <position position="103"/>
    </location>
    <ligand>
        <name>Fe(2+)</name>
        <dbReference type="ChEBI" id="CHEBI:29033"/>
    </ligand>
</feature>
<feature type="site" description="May play a role in metal incorporation in vivo" evidence="9">
    <location>
        <position position="96"/>
    </location>
</feature>
<dbReference type="Gene3D" id="2.60.120.10">
    <property type="entry name" value="Jelly Rolls"/>
    <property type="match status" value="1"/>
</dbReference>
<keyword evidence="11" id="KW-1185">Reference proteome</keyword>
<comment type="catalytic activity">
    <reaction evidence="1 9">
        <text>1,2-dihydroxy-5-(methylsulfanyl)pent-1-en-3-one + O2 = 4-methylsulfanyl-2-oxobutanoate + formate + 2 H(+)</text>
        <dbReference type="Rhea" id="RHEA:24504"/>
        <dbReference type="ChEBI" id="CHEBI:15378"/>
        <dbReference type="ChEBI" id="CHEBI:15379"/>
        <dbReference type="ChEBI" id="CHEBI:15740"/>
        <dbReference type="ChEBI" id="CHEBI:16723"/>
        <dbReference type="ChEBI" id="CHEBI:49252"/>
        <dbReference type="EC" id="1.13.11.54"/>
    </reaction>
</comment>
<protein>
    <recommendedName>
        <fullName evidence="9">Acireductone dioxygenase</fullName>
    </recommendedName>
    <alternativeName>
        <fullName evidence="9">1,2-dihydroxy-3-keto-5-methylthiopentene dioxygenase</fullName>
        <shortName evidence="9">DHK-MTPene dioxygenase</shortName>
    </alternativeName>
    <alternativeName>
        <fullName evidence="9">Acireductone dioxygenase (Fe(2+)-requiring)</fullName>
        <shortName evidence="9">ARD'</shortName>
        <shortName evidence="9">Fe-ARD</shortName>
        <ecNumber evidence="9">1.13.11.54</ecNumber>
    </alternativeName>
    <alternativeName>
        <fullName evidence="9">Acireductone dioxygenase (Ni(2+)-requiring)</fullName>
        <shortName evidence="9">ARD</shortName>
        <shortName evidence="9">Ni-ARD</shortName>
        <ecNumber evidence="9">1.13.11.53</ecNumber>
    </alternativeName>
</protein>
<dbReference type="Proteomes" id="UP000610558">
    <property type="component" value="Unassembled WGS sequence"/>
</dbReference>
<dbReference type="GO" id="GO:0005506">
    <property type="term" value="F:iron ion binding"/>
    <property type="evidence" value="ECO:0007669"/>
    <property type="project" value="UniProtKB-UniRule"/>
</dbReference>
<comment type="catalytic activity">
    <reaction evidence="9">
        <text>1,2-dihydroxy-5-(methylsulfanyl)pent-1-en-3-one + O2 = 3-(methylsulfanyl)propanoate + CO + formate + 2 H(+)</text>
        <dbReference type="Rhea" id="RHEA:14161"/>
        <dbReference type="ChEBI" id="CHEBI:15378"/>
        <dbReference type="ChEBI" id="CHEBI:15379"/>
        <dbReference type="ChEBI" id="CHEBI:15740"/>
        <dbReference type="ChEBI" id="CHEBI:17245"/>
        <dbReference type="ChEBI" id="CHEBI:49016"/>
        <dbReference type="ChEBI" id="CHEBI:49252"/>
        <dbReference type="EC" id="1.13.11.53"/>
    </reaction>
</comment>
<dbReference type="InterPro" id="IPR004313">
    <property type="entry name" value="ARD"/>
</dbReference>
<feature type="binding site" evidence="9">
    <location>
        <position position="99"/>
    </location>
    <ligand>
        <name>Ni(2+)</name>
        <dbReference type="ChEBI" id="CHEBI:49786"/>
    </ligand>
</feature>
<dbReference type="EC" id="1.13.11.54" evidence="9"/>
<dbReference type="AlphaFoldDB" id="A0A927GV79"/>
<dbReference type="GO" id="GO:0019509">
    <property type="term" value="P:L-methionine salvage from methylthioadenosine"/>
    <property type="evidence" value="ECO:0007669"/>
    <property type="project" value="UniProtKB-UniRule"/>
</dbReference>
<feature type="binding site" evidence="9">
    <location>
        <position position="141"/>
    </location>
    <ligand>
        <name>Fe(2+)</name>
        <dbReference type="ChEBI" id="CHEBI:29033"/>
    </ligand>
</feature>
<reference evidence="10" key="1">
    <citation type="submission" date="2020-09" db="EMBL/GenBank/DDBJ databases">
        <authorList>
            <person name="Yoon J.-W."/>
        </authorList>
    </citation>
    <scope>NUCLEOTIDE SEQUENCE</scope>
    <source>
        <strain evidence="10">KMU-158</strain>
    </source>
</reference>
<sequence length="181" mass="20399">MSQLCIFDDQNASTPLLKTTDASTIASELNKAGVRFEQWPLQDSVRAGDTQEAILVAYQHEVDRLINEEGYQTVDVISLRSDNPNKAELREKFLSEHTHSEDEVRFFVDGQGLFALHIGDKVFEVSCERGDLLSVPANTLHWFDLGPNPELAAIRFFNNPDGWVAHYSGSDIAKQYSRLEN</sequence>
<proteinExistence type="inferred from homology"/>
<comment type="subunit">
    <text evidence="9">Monomer.</text>
</comment>
<dbReference type="EMBL" id="JACXLD010000001">
    <property type="protein sequence ID" value="MBD2858110.1"/>
    <property type="molecule type" value="Genomic_DNA"/>
</dbReference>
<feature type="site" description="Important to generate the dianion" evidence="9">
    <location>
        <position position="105"/>
    </location>
</feature>
<evidence type="ECO:0000256" key="9">
    <source>
        <dbReference type="HAMAP-Rule" id="MF_01682"/>
    </source>
</evidence>
<dbReference type="GO" id="GO:0016151">
    <property type="term" value="F:nickel cation binding"/>
    <property type="evidence" value="ECO:0007669"/>
    <property type="project" value="UniProtKB-UniRule"/>
</dbReference>
<dbReference type="Pfam" id="PF03079">
    <property type="entry name" value="ARD"/>
    <property type="match status" value="1"/>
</dbReference>
<dbReference type="GO" id="GO:0010309">
    <property type="term" value="F:acireductone dioxygenase [iron(II)-requiring] activity"/>
    <property type="evidence" value="ECO:0007669"/>
    <property type="project" value="UniProtKB-UniRule"/>
</dbReference>
<keyword evidence="8 9" id="KW-0486">Methionine biosynthesis</keyword>
<keyword evidence="5 9" id="KW-0223">Dioxygenase</keyword>
<keyword evidence="2 9" id="KW-0533">Nickel</keyword>
<evidence type="ECO:0000256" key="2">
    <source>
        <dbReference type="ARBA" id="ARBA00022596"/>
    </source>
</evidence>
<evidence type="ECO:0000256" key="3">
    <source>
        <dbReference type="ARBA" id="ARBA00022605"/>
    </source>
</evidence>
<keyword evidence="4 9" id="KW-0479">Metal-binding</keyword>
<accession>A0A927GV79</accession>
<comment type="pathway">
    <text evidence="9">Amino-acid biosynthesis; L-methionine biosynthesis via salvage pathway; L-methionine from S-methyl-5-thio-alpha-D-ribose 1-phosphate: step 5/6.</text>
</comment>
<evidence type="ECO:0000256" key="1">
    <source>
        <dbReference type="ARBA" id="ARBA00000428"/>
    </source>
</evidence>
<keyword evidence="7 9" id="KW-0408">Iron</keyword>
<comment type="similarity">
    <text evidence="9">Belongs to the acireductone dioxygenase (ARD) family.</text>
</comment>
<comment type="caution">
    <text evidence="10">The sequence shown here is derived from an EMBL/GenBank/DDBJ whole genome shotgun (WGS) entry which is preliminary data.</text>
</comment>
<comment type="function">
    <text evidence="9">Catalyzes 2 different reactions between oxygene and the acireductone 1,2-dihydroxy-3-keto-5-methylthiopentene (DHK-MTPene) depending upon the metal bound in the active site. Fe-containing acireductone dioxygenase (Fe-ARD) produces formate and 2-keto-4-methylthiobutyrate (KMTB), the alpha-ketoacid precursor of methionine in the methionine recycle pathway. Ni-containing acireductone dioxygenase (Ni-ARD) produces methylthiopropionate, carbon monoxide and formate, and does not lie on the methionine recycle pathway.</text>
</comment>
<evidence type="ECO:0000256" key="4">
    <source>
        <dbReference type="ARBA" id="ARBA00022723"/>
    </source>
</evidence>
<dbReference type="PANTHER" id="PTHR23418">
    <property type="entry name" value="ACIREDUCTONE DIOXYGENASE"/>
    <property type="match status" value="1"/>
</dbReference>
<feature type="binding site" evidence="9">
    <location>
        <position position="103"/>
    </location>
    <ligand>
        <name>Ni(2+)</name>
        <dbReference type="ChEBI" id="CHEBI:49786"/>
    </ligand>
</feature>
<organism evidence="10 11">
    <name type="scientific">Spongiibacter pelagi</name>
    <dbReference type="NCBI Taxonomy" id="2760804"/>
    <lineage>
        <taxon>Bacteria</taxon>
        <taxon>Pseudomonadati</taxon>
        <taxon>Pseudomonadota</taxon>
        <taxon>Gammaproteobacteria</taxon>
        <taxon>Cellvibrionales</taxon>
        <taxon>Spongiibacteraceae</taxon>
        <taxon>Spongiibacter</taxon>
    </lineage>
</organism>
<feature type="binding site" evidence="9">
    <location>
        <position position="97"/>
    </location>
    <ligand>
        <name>Fe(2+)</name>
        <dbReference type="ChEBI" id="CHEBI:29033"/>
    </ligand>
</feature>
<feature type="binding site" evidence="9">
    <location>
        <position position="97"/>
    </location>
    <ligand>
        <name>Ni(2+)</name>
        <dbReference type="ChEBI" id="CHEBI:49786"/>
    </ligand>
</feature>
<dbReference type="InterPro" id="IPR014710">
    <property type="entry name" value="RmlC-like_jellyroll"/>
</dbReference>
<evidence type="ECO:0000256" key="8">
    <source>
        <dbReference type="ARBA" id="ARBA00023167"/>
    </source>
</evidence>
<dbReference type="CDD" id="cd02232">
    <property type="entry name" value="cupin_ARD"/>
    <property type="match status" value="1"/>
</dbReference>
<dbReference type="InterPro" id="IPR011051">
    <property type="entry name" value="RmlC_Cupin_sf"/>
</dbReference>
<keyword evidence="6 9" id="KW-0560">Oxidoreductase</keyword>
<comment type="cofactor">
    <cofactor evidence="9">
        <name>Fe(2+)</name>
        <dbReference type="ChEBI" id="CHEBI:29033"/>
    </cofactor>
    <text evidence="9">Binds 1 Fe(2+) cation per monomer.</text>
</comment>